<sequence>MWSQPPPPVADWWVLHVAASPHEVQDALIDACVHQRARALPDPDYPAYLAGQGSTDEPPAWLSFARAELSRRGHPTRWCEPDCRHRDVRHLSPLIPGAPAGGTAPRRRRGADY</sequence>
<dbReference type="Proteomes" id="UP000219612">
    <property type="component" value="Unassembled WGS sequence"/>
</dbReference>
<evidence type="ECO:0000313" key="3">
    <source>
        <dbReference type="Proteomes" id="UP000219612"/>
    </source>
</evidence>
<protein>
    <submittedName>
        <fullName evidence="2">Uncharacterized protein</fullName>
    </submittedName>
</protein>
<accession>A0A285J0L4</accession>
<dbReference type="EMBL" id="OBDY01000014">
    <property type="protein sequence ID" value="SNY53623.1"/>
    <property type="molecule type" value="Genomic_DNA"/>
</dbReference>
<evidence type="ECO:0000313" key="2">
    <source>
        <dbReference type="EMBL" id="SNY53623.1"/>
    </source>
</evidence>
<organism evidence="2 3">
    <name type="scientific">Paractinoplanes atraurantiacus</name>
    <dbReference type="NCBI Taxonomy" id="1036182"/>
    <lineage>
        <taxon>Bacteria</taxon>
        <taxon>Bacillati</taxon>
        <taxon>Actinomycetota</taxon>
        <taxon>Actinomycetes</taxon>
        <taxon>Micromonosporales</taxon>
        <taxon>Micromonosporaceae</taxon>
        <taxon>Paractinoplanes</taxon>
    </lineage>
</organism>
<evidence type="ECO:0000256" key="1">
    <source>
        <dbReference type="SAM" id="MobiDB-lite"/>
    </source>
</evidence>
<dbReference type="AlphaFoldDB" id="A0A285J0L4"/>
<name>A0A285J0L4_9ACTN</name>
<proteinExistence type="predicted"/>
<feature type="region of interest" description="Disordered" evidence="1">
    <location>
        <begin position="90"/>
        <end position="113"/>
    </location>
</feature>
<reference evidence="3" key="1">
    <citation type="submission" date="2017-09" db="EMBL/GenBank/DDBJ databases">
        <authorList>
            <person name="Varghese N."/>
            <person name="Submissions S."/>
        </authorList>
    </citation>
    <scope>NUCLEOTIDE SEQUENCE [LARGE SCALE GENOMIC DNA]</scope>
    <source>
        <strain evidence="3">CGMCC 4.6857</strain>
    </source>
</reference>
<keyword evidence="3" id="KW-1185">Reference proteome</keyword>
<gene>
    <name evidence="2" type="ORF">SAMN05421748_11497</name>
</gene>